<accession>D3PY70</accession>
<evidence type="ECO:0000313" key="1">
    <source>
        <dbReference type="EMBL" id="ADD45399.1"/>
    </source>
</evidence>
<dbReference type="AlphaFoldDB" id="D3PY70"/>
<organism evidence="1 2">
    <name type="scientific">Stackebrandtia nassauensis (strain DSM 44728 / CIP 108903 / NRRL B-16338 / NBRC 102104 / LLR-40K-21)</name>
    <dbReference type="NCBI Taxonomy" id="446470"/>
    <lineage>
        <taxon>Bacteria</taxon>
        <taxon>Bacillati</taxon>
        <taxon>Actinomycetota</taxon>
        <taxon>Actinomycetes</taxon>
        <taxon>Glycomycetales</taxon>
        <taxon>Glycomycetaceae</taxon>
        <taxon>Stackebrandtia</taxon>
    </lineage>
</organism>
<reference evidence="1 2" key="1">
    <citation type="journal article" date="2009" name="Stand. Genomic Sci.">
        <title>Complete genome sequence of Stackebrandtia nassauensis type strain (LLR-40K-21).</title>
        <authorList>
            <person name="Munk C."/>
            <person name="Lapidus A."/>
            <person name="Copeland A."/>
            <person name="Jando M."/>
            <person name="Mayilraj S."/>
            <person name="Glavina Del Rio T."/>
            <person name="Nolan M."/>
            <person name="Chen F."/>
            <person name="Lucas S."/>
            <person name="Tice H."/>
            <person name="Cheng J.F."/>
            <person name="Han C."/>
            <person name="Detter J.C."/>
            <person name="Bruce D."/>
            <person name="Goodwin L."/>
            <person name="Chain P."/>
            <person name="Pitluck S."/>
            <person name="Goker M."/>
            <person name="Ovchinikova G."/>
            <person name="Pati A."/>
            <person name="Ivanova N."/>
            <person name="Mavromatis K."/>
            <person name="Chen A."/>
            <person name="Palaniappan K."/>
            <person name="Land M."/>
            <person name="Hauser L."/>
            <person name="Chang Y.J."/>
            <person name="Jeffries C.D."/>
            <person name="Bristow J."/>
            <person name="Eisen J.A."/>
            <person name="Markowitz V."/>
            <person name="Hugenholtz P."/>
            <person name="Kyrpides N.C."/>
            <person name="Klenk H.P."/>
        </authorList>
    </citation>
    <scope>NUCLEOTIDE SEQUENCE [LARGE SCALE GENOMIC DNA]</scope>
    <source>
        <strain evidence="2">DSM 44728 / CIP 108903 / NRRL B-16338 / NBRC 102104 / LLR-40K-21</strain>
    </source>
</reference>
<gene>
    <name evidence="1" type="ordered locus">Snas_5769</name>
</gene>
<dbReference type="eggNOG" id="COG0400">
    <property type="taxonomic scope" value="Bacteria"/>
</dbReference>
<dbReference type="Proteomes" id="UP000000844">
    <property type="component" value="Chromosome"/>
</dbReference>
<dbReference type="EMBL" id="CP001778">
    <property type="protein sequence ID" value="ADD45399.1"/>
    <property type="molecule type" value="Genomic_DNA"/>
</dbReference>
<keyword evidence="2" id="KW-1185">Reference proteome</keyword>
<dbReference type="KEGG" id="sna:Snas_5769"/>
<dbReference type="STRING" id="446470.Snas_5769"/>
<proteinExistence type="predicted"/>
<evidence type="ECO:0000313" key="2">
    <source>
        <dbReference type="Proteomes" id="UP000000844"/>
    </source>
</evidence>
<keyword evidence="1" id="KW-0378">Hydrolase</keyword>
<name>D3PY70_STANL</name>
<dbReference type="InterPro" id="IPR029058">
    <property type="entry name" value="AB_hydrolase_fold"/>
</dbReference>
<dbReference type="RefSeq" id="WP_013020970.1">
    <property type="nucleotide sequence ID" value="NC_013947.1"/>
</dbReference>
<dbReference type="GO" id="GO:0016787">
    <property type="term" value="F:hydrolase activity"/>
    <property type="evidence" value="ECO:0007669"/>
    <property type="project" value="UniProtKB-KW"/>
</dbReference>
<dbReference type="OrthoDB" id="3205934at2"/>
<dbReference type="SUPFAM" id="SSF53474">
    <property type="entry name" value="alpha/beta-Hydrolases"/>
    <property type="match status" value="1"/>
</dbReference>
<protein>
    <submittedName>
        <fullName evidence="1">Alpha/beta hydrolase fold protein</fullName>
    </submittedName>
</protein>
<dbReference type="HOGENOM" id="CLU_081826_0_0_11"/>
<sequence>MVTTLVRGSGEPVTVFAHGLGADIADTRPLGSGVDGTKVFYTARAHDGVAVERFDYAVLAADLRAVADEHDATRALGVSMGAGALCHLIAETPDRFARLVFFLPAVVDEPRADVARLRLTALDEAVAHGDGDAAAALIAAELPASVRDTPAGRAYAAARAKILCQPSMRGIPARLAGQVAVADPAALSRVTAEALVLGCEGDAAHPAAVARRLAELLPSSRLHIFEDPNVMWTHRTELRERIGHFLNS</sequence>
<dbReference type="Gene3D" id="3.40.50.1820">
    <property type="entry name" value="alpha/beta hydrolase"/>
    <property type="match status" value="1"/>
</dbReference>